<dbReference type="AlphaFoldDB" id="A0A2N5ZKE4"/>
<dbReference type="PANTHER" id="PTHR33271">
    <property type="entry name" value="OS04G0445200 PROTEIN"/>
    <property type="match status" value="1"/>
</dbReference>
<dbReference type="EMBL" id="PKTG01000042">
    <property type="protein sequence ID" value="PLX19072.1"/>
    <property type="molecule type" value="Genomic_DNA"/>
</dbReference>
<accession>A0A2N5ZKE4</accession>
<dbReference type="CDD" id="cd02227">
    <property type="entry name" value="cupin_TM1112-like"/>
    <property type="match status" value="1"/>
</dbReference>
<dbReference type="Gene3D" id="2.60.120.10">
    <property type="entry name" value="Jelly Rolls"/>
    <property type="match status" value="1"/>
</dbReference>
<dbReference type="PANTHER" id="PTHR33271:SF22">
    <property type="entry name" value="OS04G0445200 PROTEIN"/>
    <property type="match status" value="1"/>
</dbReference>
<dbReference type="InterPro" id="IPR008579">
    <property type="entry name" value="UGlyAH_Cupin_dom"/>
</dbReference>
<dbReference type="Proteomes" id="UP000234857">
    <property type="component" value="Unassembled WGS sequence"/>
</dbReference>
<evidence type="ECO:0000259" key="1">
    <source>
        <dbReference type="Pfam" id="PF05899"/>
    </source>
</evidence>
<sequence>MQLERDFEILIDSPGENWLKENNIADKWDIWTSPIDRFDWTYSQEEWAYILEGEVIITSDSGNTYELRPGNLVKFAKDLKCNWNVIKPIKKYYVFK</sequence>
<dbReference type="InterPro" id="IPR011051">
    <property type="entry name" value="RmlC_Cupin_sf"/>
</dbReference>
<proteinExistence type="predicted"/>
<name>A0A2N5ZKE4_MUIH1</name>
<feature type="domain" description="(S)-ureidoglycine aminohydrolase cupin" evidence="1">
    <location>
        <begin position="26"/>
        <end position="93"/>
    </location>
</feature>
<comment type="caution">
    <text evidence="2">The sequence shown here is derived from an EMBL/GenBank/DDBJ whole genome shotgun (WGS) entry which is preliminary data.</text>
</comment>
<evidence type="ECO:0000313" key="3">
    <source>
        <dbReference type="Proteomes" id="UP000234857"/>
    </source>
</evidence>
<dbReference type="Pfam" id="PF05899">
    <property type="entry name" value="Cupin_3"/>
    <property type="match status" value="1"/>
</dbReference>
<dbReference type="SUPFAM" id="SSF51182">
    <property type="entry name" value="RmlC-like cupins"/>
    <property type="match status" value="1"/>
</dbReference>
<protein>
    <submittedName>
        <fullName evidence="2">Cupin</fullName>
    </submittedName>
</protein>
<reference evidence="2 3" key="1">
    <citation type="submission" date="2017-11" db="EMBL/GenBank/DDBJ databases">
        <title>Genome-resolved metagenomics identifies genetic mobility, metabolic interactions, and unexpected diversity in perchlorate-reducing communities.</title>
        <authorList>
            <person name="Barnum T.P."/>
            <person name="Figueroa I.A."/>
            <person name="Carlstrom C.I."/>
            <person name="Lucas L.N."/>
            <person name="Engelbrektson A.L."/>
            <person name="Coates J.D."/>
        </authorList>
    </citation>
    <scope>NUCLEOTIDE SEQUENCE [LARGE SCALE GENOMIC DNA]</scope>
    <source>
        <strain evidence="2">BM706</strain>
    </source>
</reference>
<dbReference type="InterPro" id="IPR014710">
    <property type="entry name" value="RmlC-like_jellyroll"/>
</dbReference>
<gene>
    <name evidence="2" type="ORF">C0601_02995</name>
</gene>
<evidence type="ECO:0000313" key="2">
    <source>
        <dbReference type="EMBL" id="PLX19072.1"/>
    </source>
</evidence>
<organism evidence="2 3">
    <name type="scientific">Muiribacterium halophilum</name>
    <dbReference type="NCBI Taxonomy" id="2053465"/>
    <lineage>
        <taxon>Bacteria</taxon>
        <taxon>Candidatus Muiribacteriota</taxon>
        <taxon>Candidatus Muiribacteriia</taxon>
        <taxon>Candidatus Muiribacteriales</taxon>
        <taxon>Candidatus Muiribacteriaceae</taxon>
        <taxon>Candidatus Muiribacterium</taxon>
    </lineage>
</organism>